<accession>A0A5C6RGS6</accession>
<keyword evidence="2" id="KW-1185">Reference proteome</keyword>
<organism evidence="1 2">
    <name type="scientific">Phaeodactylibacter luteus</name>
    <dbReference type="NCBI Taxonomy" id="1564516"/>
    <lineage>
        <taxon>Bacteria</taxon>
        <taxon>Pseudomonadati</taxon>
        <taxon>Bacteroidota</taxon>
        <taxon>Saprospiria</taxon>
        <taxon>Saprospirales</taxon>
        <taxon>Haliscomenobacteraceae</taxon>
        <taxon>Phaeodactylibacter</taxon>
    </lineage>
</organism>
<dbReference type="Proteomes" id="UP000321580">
    <property type="component" value="Unassembled WGS sequence"/>
</dbReference>
<gene>
    <name evidence="1" type="ORF">FRY97_18775</name>
</gene>
<name>A0A5C6RGS6_9BACT</name>
<protein>
    <submittedName>
        <fullName evidence="1">Uncharacterized protein</fullName>
    </submittedName>
</protein>
<reference evidence="1 2" key="1">
    <citation type="submission" date="2019-08" db="EMBL/GenBank/DDBJ databases">
        <title>Genome of Phaeodactylibacter luteus.</title>
        <authorList>
            <person name="Bowman J.P."/>
        </authorList>
    </citation>
    <scope>NUCLEOTIDE SEQUENCE [LARGE SCALE GENOMIC DNA]</scope>
    <source>
        <strain evidence="1 2">KCTC 42180</strain>
    </source>
</reference>
<dbReference type="OrthoDB" id="9803256at2"/>
<proteinExistence type="predicted"/>
<dbReference type="RefSeq" id="WP_147169113.1">
    <property type="nucleotide sequence ID" value="NZ_VOOR01000056.1"/>
</dbReference>
<evidence type="ECO:0000313" key="1">
    <source>
        <dbReference type="EMBL" id="TXB61501.1"/>
    </source>
</evidence>
<sequence>MILIEHPVPCPRAADWAQLLKELVVAHRLAENPNLQEPMLTEGSKPAAIGESAITDYLNQLKRDVTDWRAPGCGV</sequence>
<evidence type="ECO:0000313" key="2">
    <source>
        <dbReference type="Proteomes" id="UP000321580"/>
    </source>
</evidence>
<dbReference type="AlphaFoldDB" id="A0A5C6RGS6"/>
<comment type="caution">
    <text evidence="1">The sequence shown here is derived from an EMBL/GenBank/DDBJ whole genome shotgun (WGS) entry which is preliminary data.</text>
</comment>
<dbReference type="EMBL" id="VOOR01000056">
    <property type="protein sequence ID" value="TXB61501.1"/>
    <property type="molecule type" value="Genomic_DNA"/>
</dbReference>